<evidence type="ECO:0000256" key="1">
    <source>
        <dbReference type="SAM" id="MobiDB-lite"/>
    </source>
</evidence>
<keyword evidence="3" id="KW-1185">Reference proteome</keyword>
<feature type="region of interest" description="Disordered" evidence="1">
    <location>
        <begin position="30"/>
        <end position="62"/>
    </location>
</feature>
<comment type="caution">
    <text evidence="2">The sequence shown here is derived from an EMBL/GenBank/DDBJ whole genome shotgun (WGS) entry which is preliminary data.</text>
</comment>
<proteinExistence type="predicted"/>
<gene>
    <name evidence="2" type="ORF">BL253_10640</name>
</gene>
<evidence type="ECO:0000313" key="3">
    <source>
        <dbReference type="Proteomes" id="UP000188929"/>
    </source>
</evidence>
<accession>A0A1V2IF60</accession>
<protein>
    <submittedName>
        <fullName evidence="2">Uncharacterized protein</fullName>
    </submittedName>
</protein>
<dbReference type="Proteomes" id="UP000188929">
    <property type="component" value="Unassembled WGS sequence"/>
</dbReference>
<dbReference type="AlphaFoldDB" id="A0A1V2IF60"/>
<sequence>MARRDLVGEFQSVLVVSPLADIAEAVLGDQEGRQSAVGPDAGANRAYTRFAGGPDRQRLQRGPRIAASPMPRIDGVANLDRSPAARRPVIAGLPDGEFVTWIQITPVTQVGLSGSS</sequence>
<evidence type="ECO:0000313" key="2">
    <source>
        <dbReference type="EMBL" id="ONH31106.1"/>
    </source>
</evidence>
<reference evidence="3" key="1">
    <citation type="submission" date="2016-10" db="EMBL/GenBank/DDBJ databases">
        <title>Frankia sp. NRRL B-16386 Genome sequencing.</title>
        <authorList>
            <person name="Ghodhbane-Gtari F."/>
            <person name="Swanson E."/>
            <person name="Gueddou A."/>
            <person name="Hezbri K."/>
            <person name="Ktari K."/>
            <person name="Nouioui I."/>
            <person name="Morris K."/>
            <person name="Simpson S."/>
            <person name="Abebe-Akele F."/>
            <person name="Thomas K."/>
            <person name="Gtari M."/>
            <person name="Tisa L.S."/>
        </authorList>
    </citation>
    <scope>NUCLEOTIDE SEQUENCE [LARGE SCALE GENOMIC DNA]</scope>
    <source>
        <strain evidence="3">NRRL B-16386</strain>
    </source>
</reference>
<name>A0A1V2IF60_9ACTN</name>
<organism evidence="2 3">
    <name type="scientific">Pseudofrankia asymbiotica</name>
    <dbReference type="NCBI Taxonomy" id="1834516"/>
    <lineage>
        <taxon>Bacteria</taxon>
        <taxon>Bacillati</taxon>
        <taxon>Actinomycetota</taxon>
        <taxon>Actinomycetes</taxon>
        <taxon>Frankiales</taxon>
        <taxon>Frankiaceae</taxon>
        <taxon>Pseudofrankia</taxon>
    </lineage>
</organism>
<dbReference type="EMBL" id="MOMC01000018">
    <property type="protein sequence ID" value="ONH31106.1"/>
    <property type="molecule type" value="Genomic_DNA"/>
</dbReference>